<dbReference type="STRING" id="762968.HMPREF9441_03621"/>
<dbReference type="InterPro" id="IPR009057">
    <property type="entry name" value="Homeodomain-like_sf"/>
</dbReference>
<name>G5SW49_9BACT</name>
<comment type="caution">
    <text evidence="2">The sequence shown here is derived from an EMBL/GenBank/DDBJ whole genome shotgun (WGS) entry which is preliminary data.</text>
</comment>
<dbReference type="OrthoDB" id="1068999at2"/>
<proteinExistence type="predicted"/>
<dbReference type="Proteomes" id="UP000003598">
    <property type="component" value="Unassembled WGS sequence"/>
</dbReference>
<dbReference type="GeneID" id="93558803"/>
<accession>G5SW49</accession>
<protein>
    <recommendedName>
        <fullName evidence="1">HTH cro/C1-type domain-containing protein</fullName>
    </recommendedName>
</protein>
<dbReference type="EMBL" id="AFFY01000074">
    <property type="protein sequence ID" value="EHG98514.1"/>
    <property type="molecule type" value="Genomic_DNA"/>
</dbReference>
<dbReference type="PROSITE" id="PS50943">
    <property type="entry name" value="HTH_CROC1"/>
    <property type="match status" value="1"/>
</dbReference>
<dbReference type="eggNOG" id="COG5484">
    <property type="taxonomic scope" value="Bacteria"/>
</dbReference>
<dbReference type="AlphaFoldDB" id="G5SW49"/>
<evidence type="ECO:0000313" key="3">
    <source>
        <dbReference type="Proteomes" id="UP000003598"/>
    </source>
</evidence>
<evidence type="ECO:0000313" key="2">
    <source>
        <dbReference type="EMBL" id="EHG98514.1"/>
    </source>
</evidence>
<dbReference type="CDD" id="cd00093">
    <property type="entry name" value="HTH_XRE"/>
    <property type="match status" value="1"/>
</dbReference>
<dbReference type="InterPro" id="IPR001387">
    <property type="entry name" value="Cro/C1-type_HTH"/>
</dbReference>
<dbReference type="PATRIC" id="fig|762968.3.peg.3178"/>
<reference evidence="2 3" key="1">
    <citation type="submission" date="2011-03" db="EMBL/GenBank/DDBJ databases">
        <authorList>
            <person name="Weinstock G."/>
            <person name="Sodergren E."/>
            <person name="Clifton S."/>
            <person name="Fulton L."/>
            <person name="Fulton B."/>
            <person name="Courtney L."/>
            <person name="Fronick C."/>
            <person name="Harrison M."/>
            <person name="Strong C."/>
            <person name="Farmer C."/>
            <person name="Delahaunty K."/>
            <person name="Markovic C."/>
            <person name="Hall O."/>
            <person name="Minx P."/>
            <person name="Tomlinson C."/>
            <person name="Mitreva M."/>
            <person name="Hou S."/>
            <person name="Chen J."/>
            <person name="Wollam A."/>
            <person name="Pepin K.H."/>
            <person name="Johnson M."/>
            <person name="Bhonagiri V."/>
            <person name="Zhang X."/>
            <person name="Suruliraj S."/>
            <person name="Warren W."/>
            <person name="Chinwalla A."/>
            <person name="Mardis E.R."/>
            <person name="Wilson R.K."/>
        </authorList>
    </citation>
    <scope>NUCLEOTIDE SEQUENCE [LARGE SCALE GENOMIC DNA]</scope>
    <source>
        <strain evidence="2 3">YIT 11840</strain>
    </source>
</reference>
<keyword evidence="3" id="KW-1185">Reference proteome</keyword>
<sequence>MAADLTNAQKKEWAKTLYLRENLTQQEIADRVGVSRVTVSNWVRAGKWEEQKAGLTLTRQEQVANLYRQVAEINRAISARAEGERYPNSKEADILGKLSASIRNMEQETGIADIISVLTGFVEWLRPLDLDKAKELTRLADAYIKDKL</sequence>
<feature type="domain" description="HTH cro/C1-type" evidence="1">
    <location>
        <begin position="15"/>
        <end position="42"/>
    </location>
</feature>
<dbReference type="Pfam" id="PF13384">
    <property type="entry name" value="HTH_23"/>
    <property type="match status" value="1"/>
</dbReference>
<dbReference type="SUPFAM" id="SSF46689">
    <property type="entry name" value="Homeodomain-like"/>
    <property type="match status" value="1"/>
</dbReference>
<dbReference type="Gene3D" id="1.10.10.60">
    <property type="entry name" value="Homeodomain-like"/>
    <property type="match status" value="1"/>
</dbReference>
<dbReference type="RefSeq" id="WP_008622825.1">
    <property type="nucleotide sequence ID" value="NZ_JH376642.1"/>
</dbReference>
<evidence type="ECO:0000259" key="1">
    <source>
        <dbReference type="PROSITE" id="PS50943"/>
    </source>
</evidence>
<dbReference type="HOGENOM" id="CLU_119051_1_0_10"/>
<organism evidence="2 3">
    <name type="scientific">Paraprevotella clara YIT 11840</name>
    <dbReference type="NCBI Taxonomy" id="762968"/>
    <lineage>
        <taxon>Bacteria</taxon>
        <taxon>Pseudomonadati</taxon>
        <taxon>Bacteroidota</taxon>
        <taxon>Bacteroidia</taxon>
        <taxon>Bacteroidales</taxon>
        <taxon>Prevotellaceae</taxon>
        <taxon>Paraprevotella</taxon>
    </lineage>
</organism>
<gene>
    <name evidence="2" type="ORF">HMPREF9441_03621</name>
</gene>